<name>A0A0A9XVG3_LYGHE</name>
<evidence type="ECO:0000313" key="2">
    <source>
        <dbReference type="EMBL" id="JAG23904.1"/>
    </source>
</evidence>
<protein>
    <submittedName>
        <fullName evidence="2">Uncharacterized protein</fullName>
    </submittedName>
</protein>
<accession>A0A0A9XVG3</accession>
<evidence type="ECO:0000256" key="1">
    <source>
        <dbReference type="SAM" id="MobiDB-lite"/>
    </source>
</evidence>
<organism evidence="2">
    <name type="scientific">Lygus hesperus</name>
    <name type="common">Western plant bug</name>
    <dbReference type="NCBI Taxonomy" id="30085"/>
    <lineage>
        <taxon>Eukaryota</taxon>
        <taxon>Metazoa</taxon>
        <taxon>Ecdysozoa</taxon>
        <taxon>Arthropoda</taxon>
        <taxon>Hexapoda</taxon>
        <taxon>Insecta</taxon>
        <taxon>Pterygota</taxon>
        <taxon>Neoptera</taxon>
        <taxon>Paraneoptera</taxon>
        <taxon>Hemiptera</taxon>
        <taxon>Heteroptera</taxon>
        <taxon>Panheteroptera</taxon>
        <taxon>Cimicomorpha</taxon>
        <taxon>Miridae</taxon>
        <taxon>Mirini</taxon>
        <taxon>Lygus</taxon>
    </lineage>
</organism>
<feature type="compositionally biased region" description="Low complexity" evidence="1">
    <location>
        <begin position="121"/>
        <end position="142"/>
    </location>
</feature>
<feature type="region of interest" description="Disordered" evidence="1">
    <location>
        <begin position="108"/>
        <end position="142"/>
    </location>
</feature>
<reference evidence="2" key="1">
    <citation type="journal article" date="2014" name="PLoS ONE">
        <title>Transcriptome-Based Identification of ABC Transporters in the Western Tarnished Plant Bug Lygus hesperus.</title>
        <authorList>
            <person name="Hull J.J."/>
            <person name="Chaney K."/>
            <person name="Geib S.M."/>
            <person name="Fabrick J.A."/>
            <person name="Brent C.S."/>
            <person name="Walsh D."/>
            <person name="Lavine L.C."/>
        </authorList>
    </citation>
    <scope>NUCLEOTIDE SEQUENCE</scope>
</reference>
<feature type="non-terminal residue" evidence="2">
    <location>
        <position position="1"/>
    </location>
</feature>
<feature type="non-terminal residue" evidence="2">
    <location>
        <position position="142"/>
    </location>
</feature>
<dbReference type="EMBL" id="GBHO01019700">
    <property type="protein sequence ID" value="JAG23904.1"/>
    <property type="molecule type" value="Transcribed_RNA"/>
</dbReference>
<dbReference type="AlphaFoldDB" id="A0A0A9XVG3"/>
<proteinExistence type="predicted"/>
<gene>
    <name evidence="2" type="ORF">CM83_4757</name>
</gene>
<reference evidence="2" key="2">
    <citation type="submission" date="2014-07" db="EMBL/GenBank/DDBJ databases">
        <authorList>
            <person name="Hull J."/>
        </authorList>
    </citation>
    <scope>NUCLEOTIDE SEQUENCE</scope>
</reference>
<sequence>PPPQEAERDIVEYPLVANLLTDSTEGAPTREVSPMRRYPTIHLADRTNPSSWSRCMCPRCLSNPRLQQEAQELNRGTQAATTADSTAAQLPTGYHTLWVGFPFSGLAPLPYETEESPAQGPSQTPRPRTTPAATQTSPQEQR</sequence>